<protein>
    <submittedName>
        <fullName evidence="2">WASH complex subunit FAM21</fullName>
    </submittedName>
</protein>
<dbReference type="EMBL" id="JR049714">
    <property type="protein sequence ID" value="AEY61048.1"/>
    <property type="molecule type" value="mRNA"/>
</dbReference>
<feature type="region of interest" description="Disordered" evidence="1">
    <location>
        <begin position="187"/>
        <end position="240"/>
    </location>
</feature>
<evidence type="ECO:0000313" key="2">
    <source>
        <dbReference type="EMBL" id="AEY61048.1"/>
    </source>
</evidence>
<evidence type="ECO:0000256" key="1">
    <source>
        <dbReference type="SAM" id="MobiDB-lite"/>
    </source>
</evidence>
<feature type="compositionally biased region" description="Polar residues" evidence="1">
    <location>
        <begin position="216"/>
        <end position="229"/>
    </location>
</feature>
<gene>
    <name evidence="2" type="ORF">ACCB10935</name>
</gene>
<proteinExistence type="evidence at transcript level"/>
<dbReference type="AlphaFoldDB" id="V9IIV3"/>
<sequence length="351" mass="39583">MDISNGMDKSWDHPWTTEEMRKKRREWSLAGDAGLLKHLQQFSDNVISRANKTQEILDSLTTQLNETAIFIDNITNTSLALANTQFIESRVQEDNIEIGEQIETSIEQYKDQDSIDADLIANVSETVKQGLNIMYEKYKEMEFVDSDSDSEEEDNKVVLSVVLGPNDPYQDRVLPYVIGSEKWKNSNKIGLESSSSSESEQIDEEEEESENEDDGTTTFKDFSMNTAPKTNIGGLLPSLNGSDYSKRNDIAYISNEKIDAVSQSNIDSVPESITPNDNVSKTSLPNNITPNFAEELAKRLGTVRQAQKPGIVNEKNEASINRFKDDLFTPEEDENILNDKSRIIFSEKKNI</sequence>
<organism evidence="2">
    <name type="scientific">Apis cerana</name>
    <name type="common">Indian honeybee</name>
    <dbReference type="NCBI Taxonomy" id="7461"/>
    <lineage>
        <taxon>Eukaryota</taxon>
        <taxon>Metazoa</taxon>
        <taxon>Ecdysozoa</taxon>
        <taxon>Arthropoda</taxon>
        <taxon>Hexapoda</taxon>
        <taxon>Insecta</taxon>
        <taxon>Pterygota</taxon>
        <taxon>Neoptera</taxon>
        <taxon>Endopterygota</taxon>
        <taxon>Hymenoptera</taxon>
        <taxon>Apocrita</taxon>
        <taxon>Aculeata</taxon>
        <taxon>Apoidea</taxon>
        <taxon>Anthophila</taxon>
        <taxon>Apidae</taxon>
        <taxon>Apis</taxon>
    </lineage>
</organism>
<accession>V9IIV3</accession>
<reference evidence="2" key="1">
    <citation type="submission" date="2011-11" db="EMBL/GenBank/DDBJ databases">
        <title>Decoding the brain transcriptome of the Eastern honeybee (Apis cerana) based on pyrosequencing.</title>
        <authorList>
            <person name="Sun L."/>
            <person name="Zheng H."/>
            <person name="Wang Y."/>
            <person name="Xie X."/>
            <person name="Zhu Y."/>
            <person name="Gu W."/>
            <person name="Wang S."/>
        </authorList>
    </citation>
    <scope>NUCLEOTIDE SEQUENCE</scope>
    <source>
        <tissue evidence="2">Brain</tissue>
    </source>
</reference>
<feature type="compositionally biased region" description="Acidic residues" evidence="1">
    <location>
        <begin position="200"/>
        <end position="215"/>
    </location>
</feature>
<name>V9IIV3_APICE</name>